<keyword evidence="6" id="KW-0210">Decarboxylase</keyword>
<evidence type="ECO:0000256" key="5">
    <source>
        <dbReference type="ARBA" id="ARBA00022723"/>
    </source>
</evidence>
<comment type="caution">
    <text evidence="14">The sequence shown here is derived from an EMBL/GenBank/DDBJ whole genome shotgun (WGS) entry which is preliminary data.</text>
</comment>
<evidence type="ECO:0000259" key="13">
    <source>
        <dbReference type="Pfam" id="PF02776"/>
    </source>
</evidence>
<feature type="domain" description="Thiamine pyrophosphate enzyme TPP-binding" evidence="12">
    <location>
        <begin position="415"/>
        <end position="537"/>
    </location>
</feature>
<dbReference type="InterPro" id="IPR047213">
    <property type="entry name" value="TPP_PYR_PDC_IPDC-like"/>
</dbReference>
<accession>A0ABV4NV70</accession>
<evidence type="ECO:0000256" key="4">
    <source>
        <dbReference type="ARBA" id="ARBA00013202"/>
    </source>
</evidence>
<evidence type="ECO:0000256" key="7">
    <source>
        <dbReference type="ARBA" id="ARBA00022842"/>
    </source>
</evidence>
<dbReference type="EMBL" id="JBGMEK010000003">
    <property type="protein sequence ID" value="MFA0809892.1"/>
    <property type="molecule type" value="Genomic_DNA"/>
</dbReference>
<evidence type="ECO:0000256" key="10">
    <source>
        <dbReference type="RuleBase" id="RU362132"/>
    </source>
</evidence>
<dbReference type="InterPro" id="IPR012110">
    <property type="entry name" value="PDC/IPDC-like"/>
</dbReference>
<feature type="domain" description="Thiamine pyrophosphate enzyme N-terminal TPP-binding" evidence="13">
    <location>
        <begin position="10"/>
        <end position="120"/>
    </location>
</feature>
<dbReference type="InterPro" id="IPR012001">
    <property type="entry name" value="Thiamin_PyroP_enz_TPP-bd_dom"/>
</dbReference>
<dbReference type="PANTHER" id="PTHR43452">
    <property type="entry name" value="PYRUVATE DECARBOXYLASE"/>
    <property type="match status" value="1"/>
</dbReference>
<comment type="cofactor">
    <cofactor evidence="2">
        <name>thiamine diphosphate</name>
        <dbReference type="ChEBI" id="CHEBI:58937"/>
    </cofactor>
</comment>
<evidence type="ECO:0000256" key="6">
    <source>
        <dbReference type="ARBA" id="ARBA00022793"/>
    </source>
</evidence>
<keyword evidence="7" id="KW-0460">Magnesium</keyword>
<reference evidence="14 15" key="1">
    <citation type="submission" date="2024-08" db="EMBL/GenBank/DDBJ databases">
        <authorList>
            <person name="Ishaq N."/>
        </authorList>
    </citation>
    <scope>NUCLEOTIDE SEQUENCE [LARGE SCALE GENOMIC DNA]</scope>
    <source>
        <strain evidence="14 15">DSM 18651</strain>
    </source>
</reference>
<dbReference type="RefSeq" id="WP_371837507.1">
    <property type="nucleotide sequence ID" value="NZ_JBGMEK010000003.1"/>
</dbReference>
<dbReference type="InterPro" id="IPR029061">
    <property type="entry name" value="THDP-binding"/>
</dbReference>
<comment type="similarity">
    <text evidence="3 10">Belongs to the TPP enzyme family.</text>
</comment>
<proteinExistence type="inferred from homology"/>
<protein>
    <recommendedName>
        <fullName evidence="4">pyruvate decarboxylase</fullName>
        <ecNumber evidence="4">4.1.1.1</ecNumber>
    </recommendedName>
</protein>
<dbReference type="Gene3D" id="3.40.50.970">
    <property type="match status" value="2"/>
</dbReference>
<organism evidence="14 15">
    <name type="scientific">Microbulbifer epialgicus</name>
    <dbReference type="NCBI Taxonomy" id="393907"/>
    <lineage>
        <taxon>Bacteria</taxon>
        <taxon>Pseudomonadati</taxon>
        <taxon>Pseudomonadota</taxon>
        <taxon>Gammaproteobacteria</taxon>
        <taxon>Cellvibrionales</taxon>
        <taxon>Microbulbiferaceae</taxon>
        <taxon>Microbulbifer</taxon>
    </lineage>
</organism>
<sequence length="566" mass="61755">MKTINTCQWTVGTYLAQRLKDAGVQHYFTLPGDYNLVLLDQLLMHKDLKMISCCNELNAGYAADGYARATGGPSAAVVTFSVGGLSMINAVAGAYAEDLPLIAISGGPNTNSEAEWEYLHHTLGKVDYRYQREMYSRVTAETVIIHHPSLAPAAIDRAIDTAMLRRKPVYIEIAANVAGAHTSAPIPRGFARRVTSDPDSLAAAAEHVADFLNAAERPVLIAGSKIRAANARGALHELAQNCNYGLATMPDAKGMVSETHDNFMGIYWGPVSTPGCSEIVDTSDALLFAGPQFTDYTTTGHQLGYEKSRAIICHPASVQLGETCYSNVHMNDLLEALEGRLKANNAALKAYRRVSSPKHIPRAGKPATPLGIRQLFARIQKLLDRKSTLLVETGDSWFNGMELSLPEGAEFEIQMQYGSIGWSVGATLGYALGMSKGRLISCIGDGSFQLTAQEISTMIRYQVDPIIFLINNGGYTIEVEIHDGPYNKIKNWNYAQLVEVFSAGEGDAWGCKVSTEGELDKAIKEAKSRRGLCLIEVIIDRNDCNVNLLRWGNQVARNNSRENRSM</sequence>
<evidence type="ECO:0000313" key="15">
    <source>
        <dbReference type="Proteomes" id="UP001569428"/>
    </source>
</evidence>
<dbReference type="InterPro" id="IPR012000">
    <property type="entry name" value="Thiamin_PyroP_enz_cen_dom"/>
</dbReference>
<dbReference type="PIRSF" id="PIRSF036565">
    <property type="entry name" value="Pyruvt_ip_decrb"/>
    <property type="match status" value="1"/>
</dbReference>
<dbReference type="PANTHER" id="PTHR43452:SF1">
    <property type="entry name" value="PYRUVATE DECARBOXYLASE C186.09-RELATED"/>
    <property type="match status" value="1"/>
</dbReference>
<evidence type="ECO:0000259" key="12">
    <source>
        <dbReference type="Pfam" id="PF02775"/>
    </source>
</evidence>
<keyword evidence="8 10" id="KW-0786">Thiamine pyrophosphate</keyword>
<dbReference type="InterPro" id="IPR011766">
    <property type="entry name" value="TPP_enzyme_TPP-bd"/>
</dbReference>
<name>A0ABV4NV70_9GAMM</name>
<dbReference type="Pfam" id="PF00205">
    <property type="entry name" value="TPP_enzyme_M"/>
    <property type="match status" value="1"/>
</dbReference>
<dbReference type="Gene3D" id="3.40.50.1220">
    <property type="entry name" value="TPP-binding domain"/>
    <property type="match status" value="1"/>
</dbReference>
<keyword evidence="15" id="KW-1185">Reference proteome</keyword>
<dbReference type="SUPFAM" id="SSF52518">
    <property type="entry name" value="Thiamin diphosphate-binding fold (THDP-binding)"/>
    <property type="match status" value="2"/>
</dbReference>
<feature type="domain" description="Thiamine pyrophosphate enzyme central" evidence="11">
    <location>
        <begin position="206"/>
        <end position="323"/>
    </location>
</feature>
<dbReference type="Proteomes" id="UP001569428">
    <property type="component" value="Unassembled WGS sequence"/>
</dbReference>
<gene>
    <name evidence="14" type="ORF">ACCI49_03080</name>
</gene>
<evidence type="ECO:0000256" key="2">
    <source>
        <dbReference type="ARBA" id="ARBA00001964"/>
    </source>
</evidence>
<comment type="catalytic activity">
    <reaction evidence="1">
        <text>a 2-oxocarboxylate + H(+) = an aldehyde + CO2</text>
        <dbReference type="Rhea" id="RHEA:11628"/>
        <dbReference type="ChEBI" id="CHEBI:15378"/>
        <dbReference type="ChEBI" id="CHEBI:16526"/>
        <dbReference type="ChEBI" id="CHEBI:17478"/>
        <dbReference type="ChEBI" id="CHEBI:35179"/>
        <dbReference type="EC" id="4.1.1.1"/>
    </reaction>
</comment>
<evidence type="ECO:0000256" key="8">
    <source>
        <dbReference type="ARBA" id="ARBA00023052"/>
    </source>
</evidence>
<dbReference type="CDD" id="cd07038">
    <property type="entry name" value="TPP_PYR_PDC_IPDC_like"/>
    <property type="match status" value="1"/>
</dbReference>
<keyword evidence="9" id="KW-0456">Lyase</keyword>
<keyword evidence="5" id="KW-0479">Metal-binding</keyword>
<evidence type="ECO:0000256" key="3">
    <source>
        <dbReference type="ARBA" id="ARBA00007812"/>
    </source>
</evidence>
<evidence type="ECO:0000313" key="14">
    <source>
        <dbReference type="EMBL" id="MFA0809892.1"/>
    </source>
</evidence>
<evidence type="ECO:0000256" key="9">
    <source>
        <dbReference type="ARBA" id="ARBA00023239"/>
    </source>
</evidence>
<dbReference type="SUPFAM" id="SSF52467">
    <property type="entry name" value="DHS-like NAD/FAD-binding domain"/>
    <property type="match status" value="1"/>
</dbReference>
<dbReference type="Pfam" id="PF02776">
    <property type="entry name" value="TPP_enzyme_N"/>
    <property type="match status" value="1"/>
</dbReference>
<dbReference type="InterPro" id="IPR029035">
    <property type="entry name" value="DHS-like_NAD/FAD-binding_dom"/>
</dbReference>
<evidence type="ECO:0000259" key="11">
    <source>
        <dbReference type="Pfam" id="PF00205"/>
    </source>
</evidence>
<dbReference type="InterPro" id="IPR047214">
    <property type="entry name" value="TPP_PDC_IPDC"/>
</dbReference>
<dbReference type="Pfam" id="PF02775">
    <property type="entry name" value="TPP_enzyme_C"/>
    <property type="match status" value="1"/>
</dbReference>
<dbReference type="CDD" id="cd02005">
    <property type="entry name" value="TPP_PDC_IPDC"/>
    <property type="match status" value="1"/>
</dbReference>
<evidence type="ECO:0000256" key="1">
    <source>
        <dbReference type="ARBA" id="ARBA00001041"/>
    </source>
</evidence>
<dbReference type="EC" id="4.1.1.1" evidence="4"/>